<evidence type="ECO:0000256" key="5">
    <source>
        <dbReference type="ARBA" id="ARBA00022838"/>
    </source>
</evidence>
<dbReference type="PANTHER" id="PTHR22142">
    <property type="match status" value="1"/>
</dbReference>
<keyword evidence="5 10" id="KW-0995">Kinetochore</keyword>
<evidence type="ECO:0000256" key="7">
    <source>
        <dbReference type="ARBA" id="ARBA00023242"/>
    </source>
</evidence>
<dbReference type="GO" id="GO:0007059">
    <property type="term" value="P:chromosome segregation"/>
    <property type="evidence" value="ECO:0007669"/>
    <property type="project" value="TreeGrafter"/>
</dbReference>
<keyword evidence="2 10" id="KW-0158">Chromosome</keyword>
<comment type="function">
    <text evidence="10">Acts as a component of the essential kinetochore-associated NDC80 complex, which is required for chromosome segregation and spindle checkpoint activity.</text>
</comment>
<proteinExistence type="inferred from homology"/>
<dbReference type="PANTHER" id="PTHR22142:SF2">
    <property type="entry name" value="KINETOCHORE PROTEIN SPC24"/>
    <property type="match status" value="1"/>
</dbReference>
<dbReference type="EMBL" id="JADNYJ010000005">
    <property type="protein sequence ID" value="KAF8911146.1"/>
    <property type="molecule type" value="Genomic_DNA"/>
</dbReference>
<comment type="subunit">
    <text evidence="10">Component of the NDC80 complex.</text>
</comment>
<evidence type="ECO:0000256" key="3">
    <source>
        <dbReference type="ARBA" id="ARBA00022618"/>
    </source>
</evidence>
<evidence type="ECO:0000256" key="11">
    <source>
        <dbReference type="SAM" id="Coils"/>
    </source>
</evidence>
<dbReference type="GO" id="GO:0008017">
    <property type="term" value="F:microtubule binding"/>
    <property type="evidence" value="ECO:0007669"/>
    <property type="project" value="TreeGrafter"/>
</dbReference>
<feature type="coiled-coil region" evidence="11">
    <location>
        <begin position="110"/>
        <end position="137"/>
    </location>
</feature>
<dbReference type="CDD" id="cd11565">
    <property type="entry name" value="RWD_Spc24"/>
    <property type="match status" value="1"/>
</dbReference>
<dbReference type="GO" id="GO:0005634">
    <property type="term" value="C:nucleus"/>
    <property type="evidence" value="ECO:0007669"/>
    <property type="project" value="UniProtKB-SubCell"/>
</dbReference>
<dbReference type="InterPro" id="IPR013252">
    <property type="entry name" value="Ndc80_Spc24"/>
</dbReference>
<dbReference type="OrthoDB" id="3344830at2759"/>
<keyword evidence="13" id="KW-1185">Reference proteome</keyword>
<reference evidence="12" key="1">
    <citation type="submission" date="2020-11" db="EMBL/GenBank/DDBJ databases">
        <authorList>
            <consortium name="DOE Joint Genome Institute"/>
            <person name="Ahrendt S."/>
            <person name="Riley R."/>
            <person name="Andreopoulos W."/>
            <person name="LaButti K."/>
            <person name="Pangilinan J."/>
            <person name="Ruiz-duenas F.J."/>
            <person name="Barrasa J.M."/>
            <person name="Sanchez-Garcia M."/>
            <person name="Camarero S."/>
            <person name="Miyauchi S."/>
            <person name="Serrano A."/>
            <person name="Linde D."/>
            <person name="Babiker R."/>
            <person name="Drula E."/>
            <person name="Ayuso-Fernandez I."/>
            <person name="Pacheco R."/>
            <person name="Padilla G."/>
            <person name="Ferreira P."/>
            <person name="Barriuso J."/>
            <person name="Kellner H."/>
            <person name="Castanera R."/>
            <person name="Alfaro M."/>
            <person name="Ramirez L."/>
            <person name="Pisabarro A.G."/>
            <person name="Kuo A."/>
            <person name="Tritt A."/>
            <person name="Lipzen A."/>
            <person name="He G."/>
            <person name="Yan M."/>
            <person name="Ng V."/>
            <person name="Cullen D."/>
            <person name="Martin F."/>
            <person name="Rosso M.-N."/>
            <person name="Henrissat B."/>
            <person name="Hibbett D."/>
            <person name="Martinez A.T."/>
            <person name="Grigoriev I.V."/>
        </authorList>
    </citation>
    <scope>NUCLEOTIDE SEQUENCE</scope>
    <source>
        <strain evidence="12">AH 44721</strain>
    </source>
</reference>
<evidence type="ECO:0000256" key="9">
    <source>
        <dbReference type="ARBA" id="ARBA00023328"/>
    </source>
</evidence>
<evidence type="ECO:0000256" key="2">
    <source>
        <dbReference type="ARBA" id="ARBA00022454"/>
    </source>
</evidence>
<dbReference type="Proteomes" id="UP000724874">
    <property type="component" value="Unassembled WGS sequence"/>
</dbReference>
<keyword evidence="8 10" id="KW-0131">Cell cycle</keyword>
<dbReference type="GO" id="GO:0051301">
    <property type="term" value="P:cell division"/>
    <property type="evidence" value="ECO:0007669"/>
    <property type="project" value="UniProtKB-UniRule"/>
</dbReference>
<organism evidence="12 13">
    <name type="scientific">Gymnopilus junonius</name>
    <name type="common">Spectacular rustgill mushroom</name>
    <name type="synonym">Gymnopilus spectabilis subsp. junonius</name>
    <dbReference type="NCBI Taxonomy" id="109634"/>
    <lineage>
        <taxon>Eukaryota</taxon>
        <taxon>Fungi</taxon>
        <taxon>Dikarya</taxon>
        <taxon>Basidiomycota</taxon>
        <taxon>Agaricomycotina</taxon>
        <taxon>Agaricomycetes</taxon>
        <taxon>Agaricomycetidae</taxon>
        <taxon>Agaricales</taxon>
        <taxon>Agaricineae</taxon>
        <taxon>Hymenogastraceae</taxon>
        <taxon>Gymnopilus</taxon>
    </lineage>
</organism>
<evidence type="ECO:0000256" key="8">
    <source>
        <dbReference type="ARBA" id="ARBA00023306"/>
    </source>
</evidence>
<comment type="subcellular location">
    <subcellularLocation>
        <location evidence="10">Nucleus</location>
    </subcellularLocation>
    <subcellularLocation>
        <location evidence="10">Chromosome</location>
        <location evidence="10">Centromere</location>
        <location evidence="10">Kinetochore</location>
    </subcellularLocation>
</comment>
<keyword evidence="6 11" id="KW-0175">Coiled coil</keyword>
<keyword evidence="7 10" id="KW-0539">Nucleus</keyword>
<comment type="similarity">
    <text evidence="1 10">Belongs to the SPC24 family.</text>
</comment>
<evidence type="ECO:0000256" key="10">
    <source>
        <dbReference type="RuleBase" id="RU368011"/>
    </source>
</evidence>
<keyword evidence="4 10" id="KW-0498">Mitosis</keyword>
<dbReference type="Pfam" id="PF08286">
    <property type="entry name" value="Spc24"/>
    <property type="match status" value="1"/>
</dbReference>
<evidence type="ECO:0000313" key="13">
    <source>
        <dbReference type="Proteomes" id="UP000724874"/>
    </source>
</evidence>
<evidence type="ECO:0000313" key="12">
    <source>
        <dbReference type="EMBL" id="KAF8911146.1"/>
    </source>
</evidence>
<dbReference type="AlphaFoldDB" id="A0A9P5TSH0"/>
<protein>
    <recommendedName>
        <fullName evidence="10">Kinetochore protein Spc24</fullName>
    </recommendedName>
</protein>
<evidence type="ECO:0000256" key="1">
    <source>
        <dbReference type="ARBA" id="ARBA00007804"/>
    </source>
</evidence>
<keyword evidence="9 10" id="KW-0137">Centromere</keyword>
<evidence type="ECO:0000256" key="6">
    <source>
        <dbReference type="ARBA" id="ARBA00023054"/>
    </source>
</evidence>
<dbReference type="GO" id="GO:0031262">
    <property type="term" value="C:Ndc80 complex"/>
    <property type="evidence" value="ECO:0007669"/>
    <property type="project" value="TreeGrafter"/>
</dbReference>
<gene>
    <name evidence="12" type="ORF">CPB84DRAFT_1743251</name>
</gene>
<accession>A0A9P5TSH0</accession>
<name>A0A9P5TSH0_GYMJU</name>
<comment type="caution">
    <text evidence="12">The sequence shown here is derived from an EMBL/GenBank/DDBJ whole genome shotgun (WGS) entry which is preliminary data.</text>
</comment>
<sequence length="208" mass="23105">MTWELMRNMLQLMDPEEDYLTIVAAEEHISASEAKRKKDLEEAHANLKGRDLIRHFFGGVRLLNPAVALTRFLEVAKVSSTRPGSVPSEQAHEANLNELDSSKMSLAKAISDAEAMLASKEAELSALKDEARRLEVYDPALEHEKELDGSTLRLAIYKGIGFEPIIGKDGKANKMLIRAQSGDVHTVDFTSGKSDHEYTQLLWKIASS</sequence>
<evidence type="ECO:0000256" key="4">
    <source>
        <dbReference type="ARBA" id="ARBA00022776"/>
    </source>
</evidence>
<keyword evidence="3 10" id="KW-0132">Cell division</keyword>